<evidence type="ECO:0000313" key="3">
    <source>
        <dbReference type="Proteomes" id="UP001356427"/>
    </source>
</evidence>
<keyword evidence="1" id="KW-0732">Signal</keyword>
<dbReference type="AlphaFoldDB" id="A0AAN8M017"/>
<comment type="caution">
    <text evidence="2">The sequence shown here is derived from an EMBL/GenBank/DDBJ whole genome shotgun (WGS) entry which is preliminary data.</text>
</comment>
<accession>A0AAN8M017</accession>
<proteinExistence type="predicted"/>
<protein>
    <submittedName>
        <fullName evidence="2">Uncharacterized protein</fullName>
    </submittedName>
</protein>
<dbReference type="EMBL" id="JAGTTL010000016">
    <property type="protein sequence ID" value="KAK6310456.1"/>
    <property type="molecule type" value="Genomic_DNA"/>
</dbReference>
<evidence type="ECO:0000313" key="2">
    <source>
        <dbReference type="EMBL" id="KAK6310456.1"/>
    </source>
</evidence>
<keyword evidence="3" id="KW-1185">Reference proteome</keyword>
<feature type="signal peptide" evidence="1">
    <location>
        <begin position="1"/>
        <end position="28"/>
    </location>
</feature>
<name>A0AAN8M017_9TELE</name>
<sequence length="111" mass="12924">MYSINSAGHMFRWCRLILFEVILRLADDQLPYLYFSHLTDALIQCDLQFSECIHFHTGPPWETNPQSWCCKRHALPTELQGTTIMFLGDASCLHVLMLRILSTGRQVFCFL</sequence>
<gene>
    <name evidence="2" type="ORF">J4Q44_G00185110</name>
</gene>
<feature type="chain" id="PRO_5042865871" evidence="1">
    <location>
        <begin position="29"/>
        <end position="111"/>
    </location>
</feature>
<organism evidence="2 3">
    <name type="scientific">Coregonus suidteri</name>
    <dbReference type="NCBI Taxonomy" id="861788"/>
    <lineage>
        <taxon>Eukaryota</taxon>
        <taxon>Metazoa</taxon>
        <taxon>Chordata</taxon>
        <taxon>Craniata</taxon>
        <taxon>Vertebrata</taxon>
        <taxon>Euteleostomi</taxon>
        <taxon>Actinopterygii</taxon>
        <taxon>Neopterygii</taxon>
        <taxon>Teleostei</taxon>
        <taxon>Protacanthopterygii</taxon>
        <taxon>Salmoniformes</taxon>
        <taxon>Salmonidae</taxon>
        <taxon>Coregoninae</taxon>
        <taxon>Coregonus</taxon>
    </lineage>
</organism>
<reference evidence="2 3" key="1">
    <citation type="submission" date="2021-04" db="EMBL/GenBank/DDBJ databases">
        <authorList>
            <person name="De Guttry C."/>
            <person name="Zahm M."/>
            <person name="Klopp C."/>
            <person name="Cabau C."/>
            <person name="Louis A."/>
            <person name="Berthelot C."/>
            <person name="Parey E."/>
            <person name="Roest Crollius H."/>
            <person name="Montfort J."/>
            <person name="Robinson-Rechavi M."/>
            <person name="Bucao C."/>
            <person name="Bouchez O."/>
            <person name="Gislard M."/>
            <person name="Lluch J."/>
            <person name="Milhes M."/>
            <person name="Lampietro C."/>
            <person name="Lopez Roques C."/>
            <person name="Donnadieu C."/>
            <person name="Braasch I."/>
            <person name="Desvignes T."/>
            <person name="Postlethwait J."/>
            <person name="Bobe J."/>
            <person name="Wedekind C."/>
            <person name="Guiguen Y."/>
        </authorList>
    </citation>
    <scope>NUCLEOTIDE SEQUENCE [LARGE SCALE GENOMIC DNA]</scope>
    <source>
        <strain evidence="2">Cs_M1</strain>
        <tissue evidence="2">Blood</tissue>
    </source>
</reference>
<evidence type="ECO:0000256" key="1">
    <source>
        <dbReference type="SAM" id="SignalP"/>
    </source>
</evidence>
<dbReference type="Proteomes" id="UP001356427">
    <property type="component" value="Unassembled WGS sequence"/>
</dbReference>